<protein>
    <submittedName>
        <fullName evidence="2">Caspase family protein</fullName>
    </submittedName>
</protein>
<dbReference type="Pfam" id="PF20021">
    <property type="entry name" value="VMAP-M18"/>
    <property type="match status" value="1"/>
</dbReference>
<dbReference type="InterPro" id="IPR029030">
    <property type="entry name" value="Caspase-like_dom_sf"/>
</dbReference>
<dbReference type="InterPro" id="IPR049493">
    <property type="entry name" value="VMAP-M18"/>
</dbReference>
<dbReference type="Pfam" id="PF20028">
    <property type="entry name" value="VMAP-C"/>
    <property type="match status" value="1"/>
</dbReference>
<proteinExistence type="predicted"/>
<organism evidence="2 3">
    <name type="scientific">Streptomyces chengmaiensis</name>
    <dbReference type="NCBI Taxonomy" id="3040919"/>
    <lineage>
        <taxon>Bacteria</taxon>
        <taxon>Bacillati</taxon>
        <taxon>Actinomycetota</taxon>
        <taxon>Actinomycetes</taxon>
        <taxon>Kitasatosporales</taxon>
        <taxon>Streptomycetaceae</taxon>
        <taxon>Streptomyces</taxon>
    </lineage>
</organism>
<sequence>MTLRALLVVPERYGDGALLPDLPDSHRSAVRFARWLLQHVREQCHITVFTNADLPKHDVNGLTWLASQGGHRFDVARADRGSLSEQFLDDEARLKQLGPDDAFVLYWLGHGAVCGYDGRHWLFLKRPSCTVLEDLRAFMCNKGRPERQLYVVDACRERYVQHEKDVHGTQPLITANGQTPHPGWTDQLVLYAAREGEKAAVDSEGGVFTGRLLGELERLTPRDALELTAIKQAVERLNERFAEEYARHEVDQIPTHFRATRAGTDVLRSDYRPYTQLKEREIEALRSIVAGVDLTAAQRGAVASALHHADVHLAEPDMPLEELAVHVAGLLARQKGPPAITVLCSVLADFDSIGPEIRGWYAPLSERAGFPPLTAAPTQAPVRPCESSLVVEIQRAEEEGQITAASRRNPLYVLNARFYSDGEPRDIPLPTRAWRKSQLGEAFLEVYDRSSRQLAADELHESRFEFLVDRELLDQRFHRFPCYAADSGAAPLLGELVPVVLRDRWRHTYGRTSRAWTRISGEHLETLAATDCFLWDACITPCDLATVRKAFSGRASVSSAGIVLAQPRNGVKGAQDHVSTALNYGATVAIWPYEACLDASKGTMVDRRLCRSGQFRQTLEGMLLERPLKDIPDIMFELRTGTAEFPDMAVIFEDPLRFPMARTRVAEPAEGG</sequence>
<keyword evidence="3" id="KW-1185">Reference proteome</keyword>
<feature type="domain" description="Caspase family p20" evidence="1">
    <location>
        <begin position="58"/>
        <end position="156"/>
    </location>
</feature>
<dbReference type="InterPro" id="IPR045450">
    <property type="entry name" value="VMAP_C"/>
</dbReference>
<evidence type="ECO:0000313" key="2">
    <source>
        <dbReference type="EMBL" id="MDH2389287.1"/>
    </source>
</evidence>
<dbReference type="PROSITE" id="PS50208">
    <property type="entry name" value="CASPASE_P20"/>
    <property type="match status" value="1"/>
</dbReference>
<comment type="caution">
    <text evidence="2">The sequence shown here is derived from an EMBL/GenBank/DDBJ whole genome shotgun (WGS) entry which is preliminary data.</text>
</comment>
<evidence type="ECO:0000313" key="3">
    <source>
        <dbReference type="Proteomes" id="UP001223144"/>
    </source>
</evidence>
<gene>
    <name evidence="2" type="ORF">QCN29_10885</name>
</gene>
<dbReference type="EMBL" id="JARWBG010000009">
    <property type="protein sequence ID" value="MDH2389287.1"/>
    <property type="molecule type" value="Genomic_DNA"/>
</dbReference>
<name>A0ABT6HKM8_9ACTN</name>
<reference evidence="2 3" key="1">
    <citation type="submission" date="2023-04" db="EMBL/GenBank/DDBJ databases">
        <title>Streptomyces chengmaiensis sp. nov. isolated from the stem of mangrove plant in Hainan.</title>
        <authorList>
            <person name="Huang X."/>
            <person name="Zhou S."/>
            <person name="Chu X."/>
            <person name="Xie Y."/>
            <person name="Lin Y."/>
        </authorList>
    </citation>
    <scope>NUCLEOTIDE SEQUENCE [LARGE SCALE GENOMIC DNA]</scope>
    <source>
        <strain evidence="2 3">HNM0663</strain>
    </source>
</reference>
<dbReference type="SUPFAM" id="SSF52129">
    <property type="entry name" value="Caspase-like"/>
    <property type="match status" value="1"/>
</dbReference>
<evidence type="ECO:0000259" key="1">
    <source>
        <dbReference type="PROSITE" id="PS50208"/>
    </source>
</evidence>
<accession>A0ABT6HKM8</accession>
<dbReference type="InterPro" id="IPR001309">
    <property type="entry name" value="Pept_C14_p20"/>
</dbReference>
<dbReference type="Gene3D" id="3.40.50.1460">
    <property type="match status" value="1"/>
</dbReference>
<dbReference type="RefSeq" id="WP_279927621.1">
    <property type="nucleotide sequence ID" value="NZ_JARWBG010000009.1"/>
</dbReference>
<dbReference type="Proteomes" id="UP001223144">
    <property type="component" value="Unassembled WGS sequence"/>
</dbReference>